<feature type="transmembrane region" description="Helical" evidence="1">
    <location>
        <begin position="21"/>
        <end position="44"/>
    </location>
</feature>
<evidence type="ECO:0000256" key="1">
    <source>
        <dbReference type="SAM" id="Phobius"/>
    </source>
</evidence>
<dbReference type="EMBL" id="AZFM01000008">
    <property type="protein sequence ID" value="KRL90610.1"/>
    <property type="molecule type" value="Genomic_DNA"/>
</dbReference>
<keyword evidence="3" id="KW-1185">Reference proteome</keyword>
<keyword evidence="1" id="KW-0812">Transmembrane</keyword>
<organism evidence="2 3">
    <name type="scientific">Lactobacillus kalixensis DSM 16043</name>
    <dbReference type="NCBI Taxonomy" id="1423763"/>
    <lineage>
        <taxon>Bacteria</taxon>
        <taxon>Bacillati</taxon>
        <taxon>Bacillota</taxon>
        <taxon>Bacilli</taxon>
        <taxon>Lactobacillales</taxon>
        <taxon>Lactobacillaceae</taxon>
        <taxon>Lactobacillus</taxon>
    </lineage>
</organism>
<keyword evidence="1" id="KW-1133">Transmembrane helix</keyword>
<feature type="transmembrane region" description="Helical" evidence="1">
    <location>
        <begin position="64"/>
        <end position="89"/>
    </location>
</feature>
<feature type="transmembrane region" description="Helical" evidence="1">
    <location>
        <begin position="168"/>
        <end position="189"/>
    </location>
</feature>
<proteinExistence type="predicted"/>
<protein>
    <submittedName>
        <fullName evidence="2">Uncharacterized protein</fullName>
    </submittedName>
</protein>
<name>A0A0R1UIS0_9LACO</name>
<accession>A0A0R1UIS0</accession>
<dbReference type="Proteomes" id="UP000051036">
    <property type="component" value="Unassembled WGS sequence"/>
</dbReference>
<gene>
    <name evidence="2" type="ORF">FC46_GL001867</name>
</gene>
<feature type="transmembrane region" description="Helical" evidence="1">
    <location>
        <begin position="251"/>
        <end position="274"/>
    </location>
</feature>
<feature type="transmembrane region" description="Helical" evidence="1">
    <location>
        <begin position="210"/>
        <end position="231"/>
    </location>
</feature>
<feature type="transmembrane region" description="Helical" evidence="1">
    <location>
        <begin position="122"/>
        <end position="145"/>
    </location>
</feature>
<dbReference type="PATRIC" id="fig|1423763.3.peg.1903"/>
<evidence type="ECO:0000313" key="2">
    <source>
        <dbReference type="EMBL" id="KRL90610.1"/>
    </source>
</evidence>
<keyword evidence="1" id="KW-0472">Membrane</keyword>
<reference evidence="2 3" key="1">
    <citation type="journal article" date="2015" name="Genome Announc.">
        <title>Expanding the biotechnology potential of lactobacilli through comparative genomics of 213 strains and associated genera.</title>
        <authorList>
            <person name="Sun Z."/>
            <person name="Harris H.M."/>
            <person name="McCann A."/>
            <person name="Guo C."/>
            <person name="Argimon S."/>
            <person name="Zhang W."/>
            <person name="Yang X."/>
            <person name="Jeffery I.B."/>
            <person name="Cooney J.C."/>
            <person name="Kagawa T.F."/>
            <person name="Liu W."/>
            <person name="Song Y."/>
            <person name="Salvetti E."/>
            <person name="Wrobel A."/>
            <person name="Rasinkangas P."/>
            <person name="Parkhill J."/>
            <person name="Rea M.C."/>
            <person name="O'Sullivan O."/>
            <person name="Ritari J."/>
            <person name="Douillard F.P."/>
            <person name="Paul Ross R."/>
            <person name="Yang R."/>
            <person name="Briner A.E."/>
            <person name="Felis G.E."/>
            <person name="de Vos W.M."/>
            <person name="Barrangou R."/>
            <person name="Klaenhammer T.R."/>
            <person name="Caufield P.W."/>
            <person name="Cui Y."/>
            <person name="Zhang H."/>
            <person name="O'Toole P.W."/>
        </authorList>
    </citation>
    <scope>NUCLEOTIDE SEQUENCE [LARGE SCALE GENOMIC DNA]</scope>
    <source>
        <strain evidence="2 3">DSM 16043</strain>
    </source>
</reference>
<evidence type="ECO:0000313" key="3">
    <source>
        <dbReference type="Proteomes" id="UP000051036"/>
    </source>
</evidence>
<sequence length="285" mass="32293">MSKMTSFWTLFREFFREKSKSAYWLLLINVIAALAATVIMFVSLRNEGQATIDFGNYKTDASMLTAVSMAFAGMMAVFAGLIDFAYLIMTTVTNEKINRSQTWQLIPISNGKMYVGNTLSSLASLVYLGIMQLIISLIFGLIAYFSNSLLRKELSTEFAHTQFNFSDFASPILLIALTTILVTLFWYEIVSFLHFITRTVIDFLPSANKFVLLIIRLVVLVGVVYFLGFLIEMLGDVYGNINYFTADSSTYSWFWEQVTFLLILDLIIGGLNYLMINKFVEAKAN</sequence>
<dbReference type="STRING" id="1423763.FC46_GL001867"/>
<dbReference type="AlphaFoldDB" id="A0A0R1UIS0"/>
<comment type="caution">
    <text evidence="2">The sequence shown here is derived from an EMBL/GenBank/DDBJ whole genome shotgun (WGS) entry which is preliminary data.</text>
</comment>